<keyword evidence="6" id="KW-0812">Transmembrane</keyword>
<dbReference type="PANTHER" id="PTHR10705:SF0">
    <property type="entry name" value="DOLICHYL-DIPHOSPHOOLIGOSACCHARIDE--PROTEIN GLYCOSYLTRANSFERASE SUBUNIT DAD1"/>
    <property type="match status" value="1"/>
</dbReference>
<evidence type="ECO:0000256" key="10">
    <source>
        <dbReference type="ARBA" id="ARBA00023136"/>
    </source>
</evidence>
<keyword evidence="10" id="KW-0472">Membrane</keyword>
<dbReference type="Pfam" id="PF02109">
    <property type="entry name" value="DAD"/>
    <property type="match status" value="1"/>
</dbReference>
<dbReference type="PANTHER" id="PTHR10705">
    <property type="entry name" value="DOLICHYL-DIPHOSPHOOLIGOSACCHARIDE--PROTEIN GLYCOSYLTRANSFERASE SUBUNIT DAD1"/>
    <property type="match status" value="1"/>
</dbReference>
<evidence type="ECO:0000256" key="3">
    <source>
        <dbReference type="ARBA" id="ARBA00004922"/>
    </source>
</evidence>
<dbReference type="AlphaFoldDB" id="A0AAN9IMI0"/>
<protein>
    <recommendedName>
        <fullName evidence="11">Dolichyl-diphosphooligosaccharide--protein glycosyltransferase subunit DAD1</fullName>
        <shortName evidence="11">Oligosaccharyl transferase subunit DAD1</shortName>
    </recommendedName>
</protein>
<proteinExistence type="inferred from homology"/>
<evidence type="ECO:0000256" key="8">
    <source>
        <dbReference type="ARBA" id="ARBA00022824"/>
    </source>
</evidence>
<comment type="subunit">
    <text evidence="5 11">Component of the oligosaccharyltransferase (OST) complex.</text>
</comment>
<dbReference type="EMBL" id="JAYWIO010000002">
    <property type="protein sequence ID" value="KAK7282777.1"/>
    <property type="molecule type" value="Genomic_DNA"/>
</dbReference>
<evidence type="ECO:0000313" key="12">
    <source>
        <dbReference type="EMBL" id="KAK7282777.1"/>
    </source>
</evidence>
<evidence type="ECO:0000256" key="6">
    <source>
        <dbReference type="ARBA" id="ARBA00022692"/>
    </source>
</evidence>
<comment type="function">
    <text evidence="1 11">Subunit of the oligosaccharyl transferase (OST) complex that catalyzes the initial transfer of a defined glycan (Glc(3)Man(9)GlcNAc(2) in eukaryotes) from the lipid carrier dolichol-pyrophosphate to an asparagine residue within an Asn-X-Ser/Thr consensus motif in nascent polypeptide chains, the first step in protein N-glycosylation. N-glycosylation occurs cotranslationally and the complex associates with the Sec61 complex at the channel-forming translocon complex that mediates protein translocation across the endoplasmic reticulum (ER). All subunits are required for a maximal enzyme activity.</text>
</comment>
<sequence length="70" mass="7705">MARSTSKDAQDLFRALWSAYSATPTNLKIVYTALVGSFPFNSFLSAVLSCVRTAVLAGKWQKFINNLQTS</sequence>
<keyword evidence="8 11" id="KW-0256">Endoplasmic reticulum</keyword>
<name>A0AAN9IMI0_CROPI</name>
<comment type="subcellular location">
    <subcellularLocation>
        <location evidence="2 11">Endoplasmic reticulum membrane</location>
        <topology evidence="2 11">Multi-pass membrane protein</topology>
    </subcellularLocation>
</comment>
<evidence type="ECO:0000313" key="13">
    <source>
        <dbReference type="Proteomes" id="UP001372338"/>
    </source>
</evidence>
<evidence type="ECO:0000256" key="7">
    <source>
        <dbReference type="ARBA" id="ARBA00022703"/>
    </source>
</evidence>
<comment type="pathway">
    <text evidence="3 11">Protein modification; protein glycosylation.</text>
</comment>
<keyword evidence="13" id="KW-1185">Reference proteome</keyword>
<reference evidence="12 13" key="1">
    <citation type="submission" date="2024-01" db="EMBL/GenBank/DDBJ databases">
        <title>The genomes of 5 underutilized Papilionoideae crops provide insights into root nodulation and disease resistanc.</title>
        <authorList>
            <person name="Yuan L."/>
        </authorList>
    </citation>
    <scope>NUCLEOTIDE SEQUENCE [LARGE SCALE GENOMIC DNA]</scope>
    <source>
        <strain evidence="12">ZHUSHIDOU_FW_LH</strain>
        <tissue evidence="12">Leaf</tissue>
    </source>
</reference>
<evidence type="ECO:0000256" key="5">
    <source>
        <dbReference type="ARBA" id="ARBA00011157"/>
    </source>
</evidence>
<evidence type="ECO:0000256" key="11">
    <source>
        <dbReference type="RuleBase" id="RU361136"/>
    </source>
</evidence>
<comment type="similarity">
    <text evidence="4 11">Belongs to the DAD/OST2 family.</text>
</comment>
<dbReference type="GO" id="GO:0008250">
    <property type="term" value="C:oligosaccharyltransferase complex"/>
    <property type="evidence" value="ECO:0007669"/>
    <property type="project" value="InterPro"/>
</dbReference>
<gene>
    <name evidence="12" type="ORF">RIF29_11821</name>
</gene>
<evidence type="ECO:0000256" key="4">
    <source>
        <dbReference type="ARBA" id="ARBA00009386"/>
    </source>
</evidence>
<organism evidence="12 13">
    <name type="scientific">Crotalaria pallida</name>
    <name type="common">Smooth rattlebox</name>
    <name type="synonym">Crotalaria striata</name>
    <dbReference type="NCBI Taxonomy" id="3830"/>
    <lineage>
        <taxon>Eukaryota</taxon>
        <taxon>Viridiplantae</taxon>
        <taxon>Streptophyta</taxon>
        <taxon>Embryophyta</taxon>
        <taxon>Tracheophyta</taxon>
        <taxon>Spermatophyta</taxon>
        <taxon>Magnoliopsida</taxon>
        <taxon>eudicotyledons</taxon>
        <taxon>Gunneridae</taxon>
        <taxon>Pentapetalae</taxon>
        <taxon>rosids</taxon>
        <taxon>fabids</taxon>
        <taxon>Fabales</taxon>
        <taxon>Fabaceae</taxon>
        <taxon>Papilionoideae</taxon>
        <taxon>50 kb inversion clade</taxon>
        <taxon>genistoids sensu lato</taxon>
        <taxon>core genistoids</taxon>
        <taxon>Crotalarieae</taxon>
        <taxon>Crotalaria</taxon>
    </lineage>
</organism>
<dbReference type="Proteomes" id="UP001372338">
    <property type="component" value="Unassembled WGS sequence"/>
</dbReference>
<evidence type="ECO:0000256" key="2">
    <source>
        <dbReference type="ARBA" id="ARBA00004477"/>
    </source>
</evidence>
<evidence type="ECO:0000256" key="9">
    <source>
        <dbReference type="ARBA" id="ARBA00022989"/>
    </source>
</evidence>
<keyword evidence="9" id="KW-1133">Transmembrane helix</keyword>
<accession>A0AAN9IMI0</accession>
<dbReference type="GO" id="GO:0006487">
    <property type="term" value="P:protein N-linked glycosylation"/>
    <property type="evidence" value="ECO:0007669"/>
    <property type="project" value="TreeGrafter"/>
</dbReference>
<comment type="caution">
    <text evidence="12">The sequence shown here is derived from an EMBL/GenBank/DDBJ whole genome shotgun (WGS) entry which is preliminary data.</text>
</comment>
<dbReference type="InterPro" id="IPR003038">
    <property type="entry name" value="DAD/Ost2"/>
</dbReference>
<evidence type="ECO:0000256" key="1">
    <source>
        <dbReference type="ARBA" id="ARBA00002791"/>
    </source>
</evidence>
<keyword evidence="7" id="KW-0053">Apoptosis</keyword>